<evidence type="ECO:0000313" key="2">
    <source>
        <dbReference type="Proteomes" id="UP000011770"/>
    </source>
</evidence>
<accession>M3G5B7</accession>
<dbReference type="EMBL" id="AHOR02000039">
    <property type="protein sequence ID" value="EMF81144.1"/>
    <property type="molecule type" value="Genomic_DNA"/>
</dbReference>
<gene>
    <name evidence="1" type="ORF">LEP1GSC188_4479</name>
</gene>
<proteinExistence type="predicted"/>
<organism evidence="1 2">
    <name type="scientific">Leptospira weilii serovar Topaz str. LT2116</name>
    <dbReference type="NCBI Taxonomy" id="1088540"/>
    <lineage>
        <taxon>Bacteria</taxon>
        <taxon>Pseudomonadati</taxon>
        <taxon>Spirochaetota</taxon>
        <taxon>Spirochaetia</taxon>
        <taxon>Leptospirales</taxon>
        <taxon>Leptospiraceae</taxon>
        <taxon>Leptospira</taxon>
    </lineage>
</organism>
<dbReference type="Proteomes" id="UP000011770">
    <property type="component" value="Unassembled WGS sequence"/>
</dbReference>
<name>M3G5B7_9LEPT</name>
<evidence type="ECO:0000313" key="1">
    <source>
        <dbReference type="EMBL" id="EMF81144.1"/>
    </source>
</evidence>
<reference evidence="1 2" key="1">
    <citation type="submission" date="2013-01" db="EMBL/GenBank/DDBJ databases">
        <authorList>
            <person name="Harkins D.M."/>
            <person name="Durkin A.S."/>
            <person name="Brinkac L.M."/>
            <person name="Haft D.H."/>
            <person name="Selengut J.D."/>
            <person name="Sanka R."/>
            <person name="DePew J."/>
            <person name="Purushe J."/>
            <person name="Tulsiani S.M."/>
            <person name="Graham G.C."/>
            <person name="Burns M.-A."/>
            <person name="Dohnt M.F."/>
            <person name="Smythe L.D."/>
            <person name="McKay D.B."/>
            <person name="Craig S.B."/>
            <person name="Vinetz J.M."/>
            <person name="Sutton G.G."/>
            <person name="Nierman W.C."/>
            <person name="Fouts D.E."/>
        </authorList>
    </citation>
    <scope>NUCLEOTIDE SEQUENCE [LARGE SCALE GENOMIC DNA]</scope>
    <source>
        <strain evidence="1 2">LT2116</strain>
    </source>
</reference>
<sequence>MDPKINLSEFRQIPRETIGPTLILGGGERRRERLGRFFSIKK</sequence>
<dbReference type="AlphaFoldDB" id="M3G5B7"/>
<comment type="caution">
    <text evidence="1">The sequence shown here is derived from an EMBL/GenBank/DDBJ whole genome shotgun (WGS) entry which is preliminary data.</text>
</comment>
<protein>
    <submittedName>
        <fullName evidence="1">Uncharacterized protein</fullName>
    </submittedName>
</protein>